<dbReference type="Pfam" id="PF00089">
    <property type="entry name" value="Trypsin"/>
    <property type="match status" value="1"/>
</dbReference>
<feature type="signal peptide" evidence="8">
    <location>
        <begin position="1"/>
        <end position="18"/>
    </location>
</feature>
<dbReference type="InterPro" id="IPR001254">
    <property type="entry name" value="Trypsin_dom"/>
</dbReference>
<dbReference type="PROSITE" id="PS50240">
    <property type="entry name" value="TRYPSIN_DOM"/>
    <property type="match status" value="1"/>
</dbReference>
<sequence>KTVLMLLSILFPKSSGSALPFYNPSSRVVNGKEAEAHSWPWQVLLEYQASGGWSFTCGGSLIDRDWVLTAGHCISSSRKYRVVLGEHDRTVTEGPEQVISVAATYVHPQWNSSCLSCGNDIALLKLSHSAEVTPEVQPACLPPRDYILPHDTECYITGWGRLITGGQTANKLQQALLPVVDYAHCSQKDWWGSSVKETMVCAGGGDSSACNGDSGGPLNCRIGKGIWKVYGVVSFGSSRGCNTLQKPTVFTRVSAFIPWIFEVRTGHLLGLQGGGCPERGWAQGGGADPGRGCRVPGGQWGRGLGDIVEGRGMSSALCGPLLGETGMSNNGEGCESQGKLSPLVSPGDSWSERVSVVHGDRSEHRIDWVDEHQDWAAALVMV</sequence>
<reference evidence="10" key="3">
    <citation type="submission" date="2025-09" db="UniProtKB">
        <authorList>
            <consortium name="Ensembl"/>
        </authorList>
    </citation>
    <scope>IDENTIFICATION</scope>
    <source>
        <strain evidence="10">Thorbecke</strain>
    </source>
</reference>
<evidence type="ECO:0000256" key="4">
    <source>
        <dbReference type="ARBA" id="ARBA00022825"/>
    </source>
</evidence>
<feature type="domain" description="Peptidase S1" evidence="9">
    <location>
        <begin position="28"/>
        <end position="265"/>
    </location>
</feature>
<evidence type="ECO:0000256" key="1">
    <source>
        <dbReference type="ARBA" id="ARBA00022670"/>
    </source>
</evidence>
<evidence type="ECO:0000256" key="5">
    <source>
        <dbReference type="ARBA" id="ARBA00023145"/>
    </source>
</evidence>
<evidence type="ECO:0000256" key="3">
    <source>
        <dbReference type="ARBA" id="ARBA00022801"/>
    </source>
</evidence>
<keyword evidence="5" id="KW-0865">Zymogen</keyword>
<dbReference type="InterPro" id="IPR018114">
    <property type="entry name" value="TRYPSIN_HIS"/>
</dbReference>
<dbReference type="STRING" id="9986.ENSOCUP00000016642"/>
<evidence type="ECO:0000256" key="8">
    <source>
        <dbReference type="SAM" id="SignalP"/>
    </source>
</evidence>
<evidence type="ECO:0000313" key="11">
    <source>
        <dbReference type="Proteomes" id="UP000001811"/>
    </source>
</evidence>
<reference evidence="10 11" key="1">
    <citation type="journal article" date="2011" name="Nature">
        <title>A high-resolution map of human evolutionary constraint using 29 mammals.</title>
        <authorList>
            <person name="Lindblad-Toh K."/>
            <person name="Garber M."/>
            <person name="Zuk O."/>
            <person name="Lin M.F."/>
            <person name="Parker B.J."/>
            <person name="Washietl S."/>
            <person name="Kheradpour P."/>
            <person name="Ernst J."/>
            <person name="Jordan G."/>
            <person name="Mauceli E."/>
            <person name="Ward L.D."/>
            <person name="Lowe C.B."/>
            <person name="Holloway A.K."/>
            <person name="Clamp M."/>
            <person name="Gnerre S."/>
            <person name="Alfoldi J."/>
            <person name="Beal K."/>
            <person name="Chang J."/>
            <person name="Clawson H."/>
            <person name="Cuff J."/>
            <person name="Di Palma F."/>
            <person name="Fitzgerald S."/>
            <person name="Flicek P."/>
            <person name="Guttman M."/>
            <person name="Hubisz M.J."/>
            <person name="Jaffe D.B."/>
            <person name="Jungreis I."/>
            <person name="Kent W.J."/>
            <person name="Kostka D."/>
            <person name="Lara M."/>
            <person name="Martins A.L."/>
            <person name="Massingham T."/>
            <person name="Moltke I."/>
            <person name="Raney B.J."/>
            <person name="Rasmussen M.D."/>
            <person name="Robinson J."/>
            <person name="Stark A."/>
            <person name="Vilella A.J."/>
            <person name="Wen J."/>
            <person name="Xie X."/>
            <person name="Zody M.C."/>
            <person name="Baldwin J."/>
            <person name="Bloom T."/>
            <person name="Chin C.W."/>
            <person name="Heiman D."/>
            <person name="Nicol R."/>
            <person name="Nusbaum C."/>
            <person name="Young S."/>
            <person name="Wilkinson J."/>
            <person name="Worley K.C."/>
            <person name="Kovar C.L."/>
            <person name="Muzny D.M."/>
            <person name="Gibbs R.A."/>
            <person name="Cree A."/>
            <person name="Dihn H.H."/>
            <person name="Fowler G."/>
            <person name="Jhangiani S."/>
            <person name="Joshi V."/>
            <person name="Lee S."/>
            <person name="Lewis L.R."/>
            <person name="Nazareth L.V."/>
            <person name="Okwuonu G."/>
            <person name="Santibanez J."/>
            <person name="Warren W.C."/>
            <person name="Mardis E.R."/>
            <person name="Weinstock G.M."/>
            <person name="Wilson R.K."/>
            <person name="Delehaunty K."/>
            <person name="Dooling D."/>
            <person name="Fronik C."/>
            <person name="Fulton L."/>
            <person name="Fulton B."/>
            <person name="Graves T."/>
            <person name="Minx P."/>
            <person name="Sodergren E."/>
            <person name="Birney E."/>
            <person name="Margulies E.H."/>
            <person name="Herrero J."/>
            <person name="Green E.D."/>
            <person name="Haussler D."/>
            <person name="Siepel A."/>
            <person name="Goldman N."/>
            <person name="Pollard K.S."/>
            <person name="Pedersen J.S."/>
            <person name="Lander E.S."/>
            <person name="Kellis M."/>
        </authorList>
    </citation>
    <scope>NUCLEOTIDE SEQUENCE [LARGE SCALE GENOMIC DNA]</scope>
    <source>
        <strain evidence="10 11">Thorbecke inbred</strain>
    </source>
</reference>
<dbReference type="GO" id="GO:0005615">
    <property type="term" value="C:extracellular space"/>
    <property type="evidence" value="ECO:0007669"/>
    <property type="project" value="TreeGrafter"/>
</dbReference>
<dbReference type="Ensembl" id="ENSOCUT00000023410.2">
    <property type="protein sequence ID" value="ENSOCUP00000016642.2"/>
    <property type="gene ID" value="ENSOCUG00000025318.2"/>
</dbReference>
<dbReference type="PROSITE" id="PS00135">
    <property type="entry name" value="TRYPSIN_SER"/>
    <property type="match status" value="1"/>
</dbReference>
<dbReference type="Proteomes" id="UP000001811">
    <property type="component" value="Chromosome 13"/>
</dbReference>
<proteinExistence type="predicted"/>
<dbReference type="InterPro" id="IPR001314">
    <property type="entry name" value="Peptidase_S1A"/>
</dbReference>
<accession>G1TI74</accession>
<dbReference type="CDD" id="cd00190">
    <property type="entry name" value="Tryp_SPc"/>
    <property type="match status" value="1"/>
</dbReference>
<dbReference type="SUPFAM" id="SSF50494">
    <property type="entry name" value="Trypsin-like serine proteases"/>
    <property type="match status" value="1"/>
</dbReference>
<dbReference type="GeneTree" id="ENSGT01030000234528"/>
<dbReference type="PaxDb" id="9986-ENSOCUP00000016642"/>
<dbReference type="PANTHER" id="PTHR24257">
    <property type="entry name" value="CHYMOTRYPSIN-LIKE ELASTASE FAMILY MEMBER"/>
    <property type="match status" value="1"/>
</dbReference>
<dbReference type="HOGENOM" id="CLU_006842_0_4_1"/>
<protein>
    <recommendedName>
        <fullName evidence="9">Peptidase S1 domain-containing protein</fullName>
    </recommendedName>
</protein>
<dbReference type="SMART" id="SM00020">
    <property type="entry name" value="Tryp_SPc"/>
    <property type="match status" value="1"/>
</dbReference>
<evidence type="ECO:0000256" key="7">
    <source>
        <dbReference type="RuleBase" id="RU363034"/>
    </source>
</evidence>
<dbReference type="SMR" id="G1TI74"/>
<keyword evidence="6" id="KW-1015">Disulfide bond</keyword>
<reference evidence="10" key="2">
    <citation type="submission" date="2025-08" db="UniProtKB">
        <authorList>
            <consortium name="Ensembl"/>
        </authorList>
    </citation>
    <scope>IDENTIFICATION</scope>
    <source>
        <strain evidence="10">Thorbecke</strain>
    </source>
</reference>
<dbReference type="Gene3D" id="2.40.10.10">
    <property type="entry name" value="Trypsin-like serine proteases"/>
    <property type="match status" value="2"/>
</dbReference>
<dbReference type="PANTHER" id="PTHR24257:SF22">
    <property type="entry name" value="CHYMOTRYPSIN-LIKE ELASTASE FAMILY MEMBER 3B"/>
    <property type="match status" value="1"/>
</dbReference>
<evidence type="ECO:0000256" key="6">
    <source>
        <dbReference type="ARBA" id="ARBA00023157"/>
    </source>
</evidence>
<dbReference type="eggNOG" id="KOG3627">
    <property type="taxonomic scope" value="Eukaryota"/>
</dbReference>
<dbReference type="InterPro" id="IPR050850">
    <property type="entry name" value="Peptidase_S1_Elastase_sf"/>
</dbReference>
<dbReference type="AlphaFoldDB" id="G1TI74"/>
<dbReference type="GO" id="GO:0004252">
    <property type="term" value="F:serine-type endopeptidase activity"/>
    <property type="evidence" value="ECO:0007669"/>
    <property type="project" value="InterPro"/>
</dbReference>
<dbReference type="GO" id="GO:0006508">
    <property type="term" value="P:proteolysis"/>
    <property type="evidence" value="ECO:0007669"/>
    <property type="project" value="UniProtKB-KW"/>
</dbReference>
<evidence type="ECO:0000256" key="2">
    <source>
        <dbReference type="ARBA" id="ARBA00022729"/>
    </source>
</evidence>
<organism evidence="10 11">
    <name type="scientific">Oryctolagus cuniculus</name>
    <name type="common">Rabbit</name>
    <dbReference type="NCBI Taxonomy" id="9986"/>
    <lineage>
        <taxon>Eukaryota</taxon>
        <taxon>Metazoa</taxon>
        <taxon>Chordata</taxon>
        <taxon>Craniata</taxon>
        <taxon>Vertebrata</taxon>
        <taxon>Euteleostomi</taxon>
        <taxon>Mammalia</taxon>
        <taxon>Eutheria</taxon>
        <taxon>Euarchontoglires</taxon>
        <taxon>Glires</taxon>
        <taxon>Lagomorpha</taxon>
        <taxon>Leporidae</taxon>
        <taxon>Oryctolagus</taxon>
    </lineage>
</organism>
<dbReference type="InterPro" id="IPR043504">
    <property type="entry name" value="Peptidase_S1_PA_chymotrypsin"/>
</dbReference>
<dbReference type="InParanoid" id="G1TI74"/>
<feature type="chain" id="PRO_5023931264" description="Peptidase S1 domain-containing protein" evidence="8">
    <location>
        <begin position="19"/>
        <end position="382"/>
    </location>
</feature>
<keyword evidence="3 7" id="KW-0378">Hydrolase</keyword>
<dbReference type="FunFam" id="2.40.10.10:FF:000120">
    <property type="entry name" value="Putative serine protease"/>
    <property type="match status" value="1"/>
</dbReference>
<keyword evidence="4 7" id="KW-0720">Serine protease</keyword>
<dbReference type="InterPro" id="IPR033116">
    <property type="entry name" value="TRYPSIN_SER"/>
</dbReference>
<dbReference type="PRINTS" id="PR00722">
    <property type="entry name" value="CHYMOTRYPSIN"/>
</dbReference>
<keyword evidence="2 8" id="KW-0732">Signal</keyword>
<dbReference type="EMBL" id="AAGW02059878">
    <property type="status" value="NOT_ANNOTATED_CDS"/>
    <property type="molecule type" value="Genomic_DNA"/>
</dbReference>
<keyword evidence="11" id="KW-1185">Reference proteome</keyword>
<dbReference type="InterPro" id="IPR009003">
    <property type="entry name" value="Peptidase_S1_PA"/>
</dbReference>
<dbReference type="PROSITE" id="PS00134">
    <property type="entry name" value="TRYPSIN_HIS"/>
    <property type="match status" value="1"/>
</dbReference>
<evidence type="ECO:0000313" key="10">
    <source>
        <dbReference type="Ensembl" id="ENSOCUP00000016642.2"/>
    </source>
</evidence>
<name>G1TI74_RABIT</name>
<keyword evidence="1 7" id="KW-0645">Protease</keyword>
<evidence type="ECO:0000259" key="9">
    <source>
        <dbReference type="PROSITE" id="PS50240"/>
    </source>
</evidence>